<protein>
    <submittedName>
        <fullName evidence="2">Uncharacterized protein</fullName>
    </submittedName>
</protein>
<dbReference type="AlphaFoldDB" id="A0A9D7I9G9"/>
<organism evidence="2 3">
    <name type="scientific">Candidatus Propionivibrio dominans</name>
    <dbReference type="NCBI Taxonomy" id="2954373"/>
    <lineage>
        <taxon>Bacteria</taxon>
        <taxon>Pseudomonadati</taxon>
        <taxon>Pseudomonadota</taxon>
        <taxon>Betaproteobacteria</taxon>
        <taxon>Rhodocyclales</taxon>
        <taxon>Rhodocyclaceae</taxon>
        <taxon>Propionivibrio</taxon>
    </lineage>
</organism>
<proteinExistence type="predicted"/>
<evidence type="ECO:0000313" key="3">
    <source>
        <dbReference type="Proteomes" id="UP000886602"/>
    </source>
</evidence>
<dbReference type="Proteomes" id="UP000886602">
    <property type="component" value="Unassembled WGS sequence"/>
</dbReference>
<sequence>MRRSTSSAFFVYQHGAALLIFMLFIFLVATSWILGQSGGTSARNQLDKATATTMAQAKEALIGRAATDANRPGSLTCPDVSNDGVADGVAGNCTSFIGRFPWKTLDLPELLDGNGERLWYALSPGLRDNPAAQPINPQKALELTLDGTTNIAAIIFSPGPPLANQNSRPSNAVADYLDGSNNDGDNTYVSGPPSATFNDKALAITRDDIFRNVNKRVLAEIRGPDAPGGPSYGLRRYYNDFGNFPWADSNNDGIADVGTSSGNLPYNDLELKALPPLPSIHLAVSERLAATGQLPAT</sequence>
<gene>
    <name evidence="2" type="ORF">IPJ48_21245</name>
</gene>
<evidence type="ECO:0000313" key="2">
    <source>
        <dbReference type="EMBL" id="MBK7425401.1"/>
    </source>
</evidence>
<name>A0A9D7I9G9_9RHOO</name>
<reference evidence="2" key="1">
    <citation type="submission" date="2020-10" db="EMBL/GenBank/DDBJ databases">
        <title>Connecting structure to function with the recovery of over 1000 high-quality activated sludge metagenome-assembled genomes encoding full-length rRNA genes using long-read sequencing.</title>
        <authorList>
            <person name="Singleton C.M."/>
            <person name="Petriglieri F."/>
            <person name="Kristensen J.M."/>
            <person name="Kirkegaard R.H."/>
            <person name="Michaelsen T.Y."/>
            <person name="Andersen M.H."/>
            <person name="Karst S.M."/>
            <person name="Dueholm M.S."/>
            <person name="Nielsen P.H."/>
            <person name="Albertsen M."/>
        </authorList>
    </citation>
    <scope>NUCLEOTIDE SEQUENCE</scope>
    <source>
        <strain evidence="2">EsbW_18-Q3-R4-48_MAXAC.044</strain>
    </source>
</reference>
<feature type="transmembrane region" description="Helical" evidence="1">
    <location>
        <begin position="12"/>
        <end position="34"/>
    </location>
</feature>
<keyword evidence="1" id="KW-0472">Membrane</keyword>
<comment type="caution">
    <text evidence="2">The sequence shown here is derived from an EMBL/GenBank/DDBJ whole genome shotgun (WGS) entry which is preliminary data.</text>
</comment>
<keyword evidence="1" id="KW-0812">Transmembrane</keyword>
<keyword evidence="1" id="KW-1133">Transmembrane helix</keyword>
<dbReference type="EMBL" id="JADJNC010000067">
    <property type="protein sequence ID" value="MBK7425401.1"/>
    <property type="molecule type" value="Genomic_DNA"/>
</dbReference>
<evidence type="ECO:0000256" key="1">
    <source>
        <dbReference type="SAM" id="Phobius"/>
    </source>
</evidence>
<accession>A0A9D7I9G9</accession>